<dbReference type="Proteomes" id="UP000639396">
    <property type="component" value="Unassembled WGS sequence"/>
</dbReference>
<reference evidence="1" key="1">
    <citation type="submission" date="2020-09" db="EMBL/GenBank/DDBJ databases">
        <title>A novel bacterium of genus Paenibacillus, isolated from South China Sea.</title>
        <authorList>
            <person name="Huang H."/>
            <person name="Mo K."/>
            <person name="Hu Y."/>
        </authorList>
    </citation>
    <scope>NUCLEOTIDE SEQUENCE</scope>
    <source>
        <strain evidence="1">IB182363</strain>
    </source>
</reference>
<accession>A0A927C6W8</accession>
<sequence>MSVAIGIRVAPKVIYYTIIEGLPDDNFEVKAIDKIKIPEALDDPRKLSYLRTTLLSIIMEFDITIAGVRIAEGTAQSVSNFRIYLEGVIQELFANSSVEKYFLATKTKLARCLGQSTQIITGYIDGQNDFVGIPDIARSHSEKRESILTALASLEQ</sequence>
<dbReference type="RefSeq" id="WP_190927458.1">
    <property type="nucleotide sequence ID" value="NZ_JACXJA010000012.1"/>
</dbReference>
<keyword evidence="2" id="KW-1185">Reference proteome</keyword>
<evidence type="ECO:0000313" key="2">
    <source>
        <dbReference type="Proteomes" id="UP000639396"/>
    </source>
</evidence>
<name>A0A927C6W8_9BACL</name>
<dbReference type="EMBL" id="JACXJA010000012">
    <property type="protein sequence ID" value="MBD2862483.1"/>
    <property type="molecule type" value="Genomic_DNA"/>
</dbReference>
<evidence type="ECO:0000313" key="1">
    <source>
        <dbReference type="EMBL" id="MBD2862483.1"/>
    </source>
</evidence>
<organism evidence="1 2">
    <name type="scientific">Paenibacillus oceani</name>
    <dbReference type="NCBI Taxonomy" id="2772510"/>
    <lineage>
        <taxon>Bacteria</taxon>
        <taxon>Bacillati</taxon>
        <taxon>Bacillota</taxon>
        <taxon>Bacilli</taxon>
        <taxon>Bacillales</taxon>
        <taxon>Paenibacillaceae</taxon>
        <taxon>Paenibacillus</taxon>
    </lineage>
</organism>
<proteinExistence type="predicted"/>
<protein>
    <submittedName>
        <fullName evidence="1">Uncharacterized protein</fullName>
    </submittedName>
</protein>
<gene>
    <name evidence="1" type="ORF">IDH45_10860</name>
</gene>
<comment type="caution">
    <text evidence="1">The sequence shown here is derived from an EMBL/GenBank/DDBJ whole genome shotgun (WGS) entry which is preliminary data.</text>
</comment>
<dbReference type="AlphaFoldDB" id="A0A927C6W8"/>